<evidence type="ECO:0000256" key="5">
    <source>
        <dbReference type="ARBA" id="ARBA00022729"/>
    </source>
</evidence>
<accession>A0A059D891</accession>
<dbReference type="GO" id="GO:0048046">
    <property type="term" value="C:apoplast"/>
    <property type="evidence" value="ECO:0007669"/>
    <property type="project" value="UniProtKB-SubCell"/>
</dbReference>
<feature type="domain" description="BURP" evidence="8">
    <location>
        <begin position="149"/>
        <end position="363"/>
    </location>
</feature>
<evidence type="ECO:0000313" key="9">
    <source>
        <dbReference type="EMBL" id="KCW86719.1"/>
    </source>
</evidence>
<dbReference type="eggNOG" id="ENOG502QT2V">
    <property type="taxonomic scope" value="Eukaryota"/>
</dbReference>
<dbReference type="OrthoDB" id="1909293at2759"/>
<evidence type="ECO:0000256" key="1">
    <source>
        <dbReference type="ARBA" id="ARBA00004191"/>
    </source>
</evidence>
<dbReference type="EMBL" id="KK198754">
    <property type="protein sequence ID" value="KCW86719.1"/>
    <property type="molecule type" value="Genomic_DNA"/>
</dbReference>
<gene>
    <name evidence="9" type="ORF">EUGRSUZ_B03326</name>
</gene>
<sequence>MSEISFSKMSLFALFLVLLFSLHVVSTTAGTTTDADSLVSDANSIPPKEYLVHYWNEQITNTLAVPPLLISKVSPLTTAETALFAQFVAKDALSDHLLSFCKAAQLLCFPDLSSHQVGKDGRVFYDFINGATTLAGGMNVNKGVEPGKYFQESMLRSGNVIRMPDLRSKTPERSFLPRSISSGLPFSTSKLAELKQIFHAGDDSTMEKIMVRTLSLCEKAPIRGETKRCVSSVEDMIDFATSILGHDIKLHSTKSDEGSKHDILIGRVKRIGGSKLSVPVACHDSLFPYMVYNCHAVPTLHVYEVDILDPVSKAKINNGVAVCHMDTSAWNPNHEAFIALGSGPGRIEACHWIYGEYAVWTRAN</sequence>
<dbReference type="InterPro" id="IPR004873">
    <property type="entry name" value="BURP_dom"/>
</dbReference>
<keyword evidence="3" id="KW-0964">Secreted</keyword>
<evidence type="ECO:0000256" key="2">
    <source>
        <dbReference type="ARBA" id="ARBA00004271"/>
    </source>
</evidence>
<dbReference type="PANTHER" id="PTHR31458">
    <property type="entry name" value="POLYGALACTURONASE 1 BETA-LIKE PROTEIN 2"/>
    <property type="match status" value="1"/>
</dbReference>
<protein>
    <recommendedName>
        <fullName evidence="8">BURP domain-containing protein</fullName>
    </recommendedName>
</protein>
<keyword evidence="4" id="KW-0052">Apoplast</keyword>
<evidence type="ECO:0000259" key="8">
    <source>
        <dbReference type="PROSITE" id="PS51277"/>
    </source>
</evidence>
<evidence type="ECO:0000256" key="3">
    <source>
        <dbReference type="ARBA" id="ARBA00022512"/>
    </source>
</evidence>
<dbReference type="KEGG" id="egr:104433536"/>
<dbReference type="PROSITE" id="PS51277">
    <property type="entry name" value="BURP"/>
    <property type="match status" value="1"/>
</dbReference>
<dbReference type="Pfam" id="PF03181">
    <property type="entry name" value="BURP"/>
    <property type="match status" value="1"/>
</dbReference>
<dbReference type="AlphaFoldDB" id="A0A059D891"/>
<proteinExistence type="predicted"/>
<feature type="chain" id="PRO_5001570677" description="BURP domain-containing protein" evidence="7">
    <location>
        <begin position="30"/>
        <end position="364"/>
    </location>
</feature>
<dbReference type="InParanoid" id="A0A059D891"/>
<evidence type="ECO:0000256" key="4">
    <source>
        <dbReference type="ARBA" id="ARBA00022523"/>
    </source>
</evidence>
<dbReference type="InterPro" id="IPR051897">
    <property type="entry name" value="PG-associated_BURP"/>
</dbReference>
<dbReference type="OMA" id="NEQITNT"/>
<feature type="signal peptide" evidence="7">
    <location>
        <begin position="1"/>
        <end position="29"/>
    </location>
</feature>
<organism evidence="9">
    <name type="scientific">Eucalyptus grandis</name>
    <name type="common">Flooded gum</name>
    <dbReference type="NCBI Taxonomy" id="71139"/>
    <lineage>
        <taxon>Eukaryota</taxon>
        <taxon>Viridiplantae</taxon>
        <taxon>Streptophyta</taxon>
        <taxon>Embryophyta</taxon>
        <taxon>Tracheophyta</taxon>
        <taxon>Spermatophyta</taxon>
        <taxon>Magnoliopsida</taxon>
        <taxon>eudicotyledons</taxon>
        <taxon>Gunneridae</taxon>
        <taxon>Pentapetalae</taxon>
        <taxon>rosids</taxon>
        <taxon>malvids</taxon>
        <taxon>Myrtales</taxon>
        <taxon>Myrtaceae</taxon>
        <taxon>Myrtoideae</taxon>
        <taxon>Eucalypteae</taxon>
        <taxon>Eucalyptus</taxon>
    </lineage>
</organism>
<dbReference type="SMART" id="SM01045">
    <property type="entry name" value="BURP"/>
    <property type="match status" value="1"/>
</dbReference>
<keyword evidence="6" id="KW-0325">Glycoprotein</keyword>
<dbReference type="Gramene" id="KCW86719">
    <property type="protein sequence ID" value="KCW86719"/>
    <property type="gene ID" value="EUGRSUZ_B03326"/>
</dbReference>
<reference evidence="9" key="1">
    <citation type="submission" date="2013-07" db="EMBL/GenBank/DDBJ databases">
        <title>The genome of Eucalyptus grandis.</title>
        <authorList>
            <person name="Schmutz J."/>
            <person name="Hayes R."/>
            <person name="Myburg A."/>
            <person name="Tuskan G."/>
            <person name="Grattapaglia D."/>
            <person name="Rokhsar D.S."/>
        </authorList>
    </citation>
    <scope>NUCLEOTIDE SEQUENCE</scope>
    <source>
        <tissue evidence="9">Leaf extractions</tissue>
    </source>
</reference>
<name>A0A059D891_EUCGR</name>
<evidence type="ECO:0000256" key="6">
    <source>
        <dbReference type="ARBA" id="ARBA00023180"/>
    </source>
</evidence>
<keyword evidence="5 7" id="KW-0732">Signal</keyword>
<dbReference type="PANTHER" id="PTHR31458:SF2">
    <property type="entry name" value="POLYGALACTURONASE 1 BETA-LIKE PROTEIN 2"/>
    <property type="match status" value="1"/>
</dbReference>
<comment type="subcellular location">
    <subcellularLocation>
        <location evidence="1">Secreted</location>
        <location evidence="1">Cell wall</location>
    </subcellularLocation>
    <subcellularLocation>
        <location evidence="2">Secreted</location>
        <location evidence="2">Extracellular space</location>
        <location evidence="2">Apoplast</location>
    </subcellularLocation>
</comment>
<dbReference type="STRING" id="71139.A0A059D891"/>
<keyword evidence="3" id="KW-0134">Cell wall</keyword>
<evidence type="ECO:0000256" key="7">
    <source>
        <dbReference type="SAM" id="SignalP"/>
    </source>
</evidence>